<dbReference type="AlphaFoldDB" id="A0A0D8BNC2"/>
<reference evidence="4" key="1">
    <citation type="submission" date="2015-02" db="EMBL/GenBank/DDBJ databases">
        <title>Draft Genome of Frankia sp. CpI1-S.</title>
        <authorList>
            <person name="Oshone R.T."/>
            <person name="Ngom M."/>
            <person name="Ghodhbane-Gtari F."/>
            <person name="Gtari M."/>
            <person name="Morris K."/>
            <person name="Thomas K."/>
            <person name="Sen A."/>
            <person name="Tisa L.S."/>
        </authorList>
    </citation>
    <scope>NUCLEOTIDE SEQUENCE [LARGE SCALE GENOMIC DNA]</scope>
    <source>
        <strain evidence="4">CpI1-S</strain>
    </source>
</reference>
<dbReference type="PROSITE" id="PS51257">
    <property type="entry name" value="PROKAR_LIPOPROTEIN"/>
    <property type="match status" value="1"/>
</dbReference>
<dbReference type="InterPro" id="IPR051783">
    <property type="entry name" value="NAD(P)-dependent_oxidoreduct"/>
</dbReference>
<feature type="chain" id="PRO_5038901056" evidence="1">
    <location>
        <begin position="19"/>
        <end position="320"/>
    </location>
</feature>
<dbReference type="CDD" id="cd08946">
    <property type="entry name" value="SDR_e"/>
    <property type="match status" value="1"/>
</dbReference>
<keyword evidence="1" id="KW-0732">Signal</keyword>
<dbReference type="GO" id="GO:0004029">
    <property type="term" value="F:aldehyde dehydrogenase (NAD+) activity"/>
    <property type="evidence" value="ECO:0007669"/>
    <property type="project" value="TreeGrafter"/>
</dbReference>
<keyword evidence="4" id="KW-1185">Reference proteome</keyword>
<protein>
    <submittedName>
        <fullName evidence="3">Nucleoside-diphosphate-sugar epimerase</fullName>
    </submittedName>
</protein>
<dbReference type="PANTHER" id="PTHR48079">
    <property type="entry name" value="PROTEIN YEEZ"/>
    <property type="match status" value="1"/>
</dbReference>
<dbReference type="InterPro" id="IPR036291">
    <property type="entry name" value="NAD(P)-bd_dom_sf"/>
</dbReference>
<dbReference type="SUPFAM" id="SSF51735">
    <property type="entry name" value="NAD(P)-binding Rossmann-fold domains"/>
    <property type="match status" value="1"/>
</dbReference>
<dbReference type="RefSeq" id="WP_044883021.1">
    <property type="nucleotide sequence ID" value="NZ_JYFN01000001.1"/>
</dbReference>
<evidence type="ECO:0000313" key="3">
    <source>
        <dbReference type="EMBL" id="KJE25631.1"/>
    </source>
</evidence>
<organism evidence="3 4">
    <name type="scientific">Frankia torreyi</name>
    <dbReference type="NCBI Taxonomy" id="1856"/>
    <lineage>
        <taxon>Bacteria</taxon>
        <taxon>Bacillati</taxon>
        <taxon>Actinomycetota</taxon>
        <taxon>Actinomycetes</taxon>
        <taxon>Frankiales</taxon>
        <taxon>Frankiaceae</taxon>
        <taxon>Frankia</taxon>
    </lineage>
</organism>
<dbReference type="Gene3D" id="3.40.50.720">
    <property type="entry name" value="NAD(P)-binding Rossmann-like Domain"/>
    <property type="match status" value="1"/>
</dbReference>
<dbReference type="EMBL" id="JYFN01000001">
    <property type="protein sequence ID" value="KJE25631.1"/>
    <property type="molecule type" value="Genomic_DNA"/>
</dbReference>
<sequence length="320" mass="33538">MTRIALFGATGFIGAACAAALAGAGHEVLPRPARRLSVDGEALTGTPERAYRPHLAGLAAELDGFGAVVNAAGVAVSAARLSPELVGGNAAWPRLLADACERAGVPRLVHISTAAVQGRVDRLDESLHYAPVNPYARSKTLGEQLLRDAAAAGRVEVILYRPPSVHGPGRRMTTAFAAFCRRWPLVTCGDGSQPVPVALIGNVGAVVAAILAATTAPLVVSHPYEGHTVRSLYGTFAPGRPLHPLPTRAVRGLLRSAEPTGQWLPPLSAVCRRAELLLFGQGQQRGWLDARGFRLPLGQPAWDEVAAATRGRGTTNNHSK</sequence>
<dbReference type="Proteomes" id="UP000032545">
    <property type="component" value="Unassembled WGS sequence"/>
</dbReference>
<comment type="caution">
    <text evidence="3">The sequence shown here is derived from an EMBL/GenBank/DDBJ whole genome shotgun (WGS) entry which is preliminary data.</text>
</comment>
<dbReference type="InterPro" id="IPR001509">
    <property type="entry name" value="Epimerase_deHydtase"/>
</dbReference>
<reference evidence="3 4" key="2">
    <citation type="journal article" date="2016" name="Genome Announc.">
        <title>Permanent Draft Genome Sequences for Two Variants of Frankia sp. Strain CpI1, the First Frankia Strain Isolated from Root Nodules of Comptonia peregrina.</title>
        <authorList>
            <person name="Oshone R."/>
            <person name="Hurst S.G.IV."/>
            <person name="Abebe-Akele F."/>
            <person name="Simpson S."/>
            <person name="Morris K."/>
            <person name="Thomas W.K."/>
            <person name="Tisa L.S."/>
        </authorList>
    </citation>
    <scope>NUCLEOTIDE SEQUENCE [LARGE SCALE GENOMIC DNA]</scope>
    <source>
        <strain evidence="4">CpI1-S</strain>
    </source>
</reference>
<evidence type="ECO:0000313" key="4">
    <source>
        <dbReference type="Proteomes" id="UP000032545"/>
    </source>
</evidence>
<evidence type="ECO:0000256" key="1">
    <source>
        <dbReference type="SAM" id="SignalP"/>
    </source>
</evidence>
<dbReference type="PANTHER" id="PTHR48079:SF6">
    <property type="entry name" value="NAD(P)-BINDING DOMAIN-CONTAINING PROTEIN-RELATED"/>
    <property type="match status" value="1"/>
</dbReference>
<dbReference type="PATRIC" id="fig|1502723.3.peg.272"/>
<evidence type="ECO:0000259" key="2">
    <source>
        <dbReference type="Pfam" id="PF01370"/>
    </source>
</evidence>
<accession>A0A0D8BNC2</accession>
<feature type="domain" description="NAD-dependent epimerase/dehydratase" evidence="2">
    <location>
        <begin position="6"/>
        <end position="212"/>
    </location>
</feature>
<dbReference type="GO" id="GO:0005737">
    <property type="term" value="C:cytoplasm"/>
    <property type="evidence" value="ECO:0007669"/>
    <property type="project" value="TreeGrafter"/>
</dbReference>
<dbReference type="OrthoDB" id="9772485at2"/>
<proteinExistence type="predicted"/>
<name>A0A0D8BNC2_9ACTN</name>
<gene>
    <name evidence="3" type="ORF">FF36_00247</name>
</gene>
<feature type="signal peptide" evidence="1">
    <location>
        <begin position="1"/>
        <end position="18"/>
    </location>
</feature>
<dbReference type="Pfam" id="PF01370">
    <property type="entry name" value="Epimerase"/>
    <property type="match status" value="1"/>
</dbReference>